<dbReference type="Proteomes" id="UP001054837">
    <property type="component" value="Unassembled WGS sequence"/>
</dbReference>
<proteinExistence type="predicted"/>
<organism evidence="1 2">
    <name type="scientific">Caerostris darwini</name>
    <dbReference type="NCBI Taxonomy" id="1538125"/>
    <lineage>
        <taxon>Eukaryota</taxon>
        <taxon>Metazoa</taxon>
        <taxon>Ecdysozoa</taxon>
        <taxon>Arthropoda</taxon>
        <taxon>Chelicerata</taxon>
        <taxon>Arachnida</taxon>
        <taxon>Araneae</taxon>
        <taxon>Araneomorphae</taxon>
        <taxon>Entelegynae</taxon>
        <taxon>Araneoidea</taxon>
        <taxon>Araneidae</taxon>
        <taxon>Caerostris</taxon>
    </lineage>
</organism>
<dbReference type="EMBL" id="BPLQ01002612">
    <property type="protein sequence ID" value="GIX94475.1"/>
    <property type="molecule type" value="Genomic_DNA"/>
</dbReference>
<dbReference type="AlphaFoldDB" id="A0AAV4PET0"/>
<reference evidence="1 2" key="1">
    <citation type="submission" date="2021-06" db="EMBL/GenBank/DDBJ databases">
        <title>Caerostris darwini draft genome.</title>
        <authorList>
            <person name="Kono N."/>
            <person name="Arakawa K."/>
        </authorList>
    </citation>
    <scope>NUCLEOTIDE SEQUENCE [LARGE SCALE GENOMIC DNA]</scope>
</reference>
<accession>A0AAV4PET0</accession>
<comment type="caution">
    <text evidence="1">The sequence shown here is derived from an EMBL/GenBank/DDBJ whole genome shotgun (WGS) entry which is preliminary data.</text>
</comment>
<protein>
    <submittedName>
        <fullName evidence="1">Uncharacterized protein</fullName>
    </submittedName>
</protein>
<gene>
    <name evidence="1" type="ORF">CDAR_622981</name>
</gene>
<sequence>MEITALIVRHQLQQWVRSELPTDEAIPFATIRWAHQIGRQSAMDLLQGQTLLLLLLTTAVATSAYTVRIGESRVPPLSTHLYSMEIRLWTF</sequence>
<evidence type="ECO:0000313" key="1">
    <source>
        <dbReference type="EMBL" id="GIX94475.1"/>
    </source>
</evidence>
<name>A0AAV4PET0_9ARAC</name>
<keyword evidence="2" id="KW-1185">Reference proteome</keyword>
<evidence type="ECO:0000313" key="2">
    <source>
        <dbReference type="Proteomes" id="UP001054837"/>
    </source>
</evidence>